<name>A0AAV6U598_9ARAC</name>
<dbReference type="Proteomes" id="UP000827092">
    <property type="component" value="Unassembled WGS sequence"/>
</dbReference>
<protein>
    <recommendedName>
        <fullName evidence="3">SOCS box domain-containing protein</fullName>
    </recommendedName>
</protein>
<organism evidence="1 2">
    <name type="scientific">Oedothorax gibbosus</name>
    <dbReference type="NCBI Taxonomy" id="931172"/>
    <lineage>
        <taxon>Eukaryota</taxon>
        <taxon>Metazoa</taxon>
        <taxon>Ecdysozoa</taxon>
        <taxon>Arthropoda</taxon>
        <taxon>Chelicerata</taxon>
        <taxon>Arachnida</taxon>
        <taxon>Araneae</taxon>
        <taxon>Araneomorphae</taxon>
        <taxon>Entelegynae</taxon>
        <taxon>Araneoidea</taxon>
        <taxon>Linyphiidae</taxon>
        <taxon>Erigoninae</taxon>
        <taxon>Oedothorax</taxon>
    </lineage>
</organism>
<evidence type="ECO:0000313" key="1">
    <source>
        <dbReference type="EMBL" id="KAG8179058.1"/>
    </source>
</evidence>
<evidence type="ECO:0000313" key="2">
    <source>
        <dbReference type="Proteomes" id="UP000827092"/>
    </source>
</evidence>
<comment type="caution">
    <text evidence="1">The sequence shown here is derived from an EMBL/GenBank/DDBJ whole genome shotgun (WGS) entry which is preliminary data.</text>
</comment>
<keyword evidence="2" id="KW-1185">Reference proteome</keyword>
<dbReference type="AlphaFoldDB" id="A0AAV6U598"/>
<sequence length="203" mass="23698">MTLYDYTLQDYCLSAIAPRLRSVTQRYALPLPPSLQRKLFYAFDNSRSAKYQETLLAPPSWLDPAQPESCWKAARLLYLISLNWKKVNTLPRDVYAFFMQCDTSPATYLGFARKYHVVTECYVKTCHALPIVRLCHACCAREKTQPRFRDRMEGKSTFELERRHDTFYQKDPLLMAALKDTSVSWCAHCVTTPLFRVYRSVLV</sequence>
<evidence type="ECO:0008006" key="3">
    <source>
        <dbReference type="Google" id="ProtNLM"/>
    </source>
</evidence>
<dbReference type="EMBL" id="JAFNEN010000651">
    <property type="protein sequence ID" value="KAG8179058.1"/>
    <property type="molecule type" value="Genomic_DNA"/>
</dbReference>
<accession>A0AAV6U598</accession>
<proteinExistence type="predicted"/>
<gene>
    <name evidence="1" type="ORF">JTE90_010088</name>
</gene>
<reference evidence="1 2" key="1">
    <citation type="journal article" date="2022" name="Nat. Ecol. Evol.">
        <title>A masculinizing supergene underlies an exaggerated male reproductive morph in a spider.</title>
        <authorList>
            <person name="Hendrickx F."/>
            <person name="De Corte Z."/>
            <person name="Sonet G."/>
            <person name="Van Belleghem S.M."/>
            <person name="Kostlbacher S."/>
            <person name="Vangestel C."/>
        </authorList>
    </citation>
    <scope>NUCLEOTIDE SEQUENCE [LARGE SCALE GENOMIC DNA]</scope>
    <source>
        <strain evidence="1">W744_W776</strain>
    </source>
</reference>